<gene>
    <name evidence="1" type="ORF">KIN20_024734</name>
</gene>
<evidence type="ECO:0000313" key="2">
    <source>
        <dbReference type="Proteomes" id="UP001196413"/>
    </source>
</evidence>
<dbReference type="Proteomes" id="UP001196413">
    <property type="component" value="Unassembled WGS sequence"/>
</dbReference>
<evidence type="ECO:0000313" key="1">
    <source>
        <dbReference type="EMBL" id="KAJ1364610.1"/>
    </source>
</evidence>
<name>A0AAD5MTY0_PARTN</name>
<proteinExistence type="predicted"/>
<accession>A0AAD5MTY0</accession>
<dbReference type="AlphaFoldDB" id="A0AAD5MTY0"/>
<protein>
    <submittedName>
        <fullName evidence="1">Uncharacterized protein</fullName>
    </submittedName>
</protein>
<reference evidence="1" key="1">
    <citation type="submission" date="2021-06" db="EMBL/GenBank/DDBJ databases">
        <title>Parelaphostrongylus tenuis whole genome reference sequence.</title>
        <authorList>
            <person name="Garwood T.J."/>
            <person name="Larsen P.A."/>
            <person name="Fountain-Jones N.M."/>
            <person name="Garbe J.R."/>
            <person name="Macchietto M.G."/>
            <person name="Kania S.A."/>
            <person name="Gerhold R.W."/>
            <person name="Richards J.E."/>
            <person name="Wolf T.M."/>
        </authorList>
    </citation>
    <scope>NUCLEOTIDE SEQUENCE</scope>
    <source>
        <strain evidence="1">MNPRO001-30</strain>
        <tissue evidence="1">Meninges</tissue>
    </source>
</reference>
<sequence length="106" mass="12423">MRQQLKKLSEWAMTLIKKKIVRFYEQLMGDHLKPKEDDPRARNYHCCQDCSHLDSKTRQISFAEIVEGCHQLDYHTVIQPRSEQVSPGIEHSWAQKSAELTVIKNS</sequence>
<keyword evidence="2" id="KW-1185">Reference proteome</keyword>
<comment type="caution">
    <text evidence="1">The sequence shown here is derived from an EMBL/GenBank/DDBJ whole genome shotgun (WGS) entry which is preliminary data.</text>
</comment>
<dbReference type="EMBL" id="JAHQIW010005012">
    <property type="protein sequence ID" value="KAJ1364610.1"/>
    <property type="molecule type" value="Genomic_DNA"/>
</dbReference>
<organism evidence="1 2">
    <name type="scientific">Parelaphostrongylus tenuis</name>
    <name type="common">Meningeal worm</name>
    <dbReference type="NCBI Taxonomy" id="148309"/>
    <lineage>
        <taxon>Eukaryota</taxon>
        <taxon>Metazoa</taxon>
        <taxon>Ecdysozoa</taxon>
        <taxon>Nematoda</taxon>
        <taxon>Chromadorea</taxon>
        <taxon>Rhabditida</taxon>
        <taxon>Rhabditina</taxon>
        <taxon>Rhabditomorpha</taxon>
        <taxon>Strongyloidea</taxon>
        <taxon>Metastrongylidae</taxon>
        <taxon>Parelaphostrongylus</taxon>
    </lineage>
</organism>